<keyword evidence="6" id="KW-0865">Zymogen</keyword>
<feature type="compositionally biased region" description="Basic and acidic residues" evidence="9">
    <location>
        <begin position="1"/>
        <end position="13"/>
    </location>
</feature>
<dbReference type="STRING" id="6573.A0A210R6I0"/>
<dbReference type="InterPro" id="IPR015917">
    <property type="entry name" value="Pept_C14A"/>
</dbReference>
<evidence type="ECO:0000256" key="2">
    <source>
        <dbReference type="ARBA" id="ARBA00022670"/>
    </source>
</evidence>
<evidence type="ECO:0000256" key="9">
    <source>
        <dbReference type="SAM" id="MobiDB-lite"/>
    </source>
</evidence>
<evidence type="ECO:0000256" key="6">
    <source>
        <dbReference type="ARBA" id="ARBA00023145"/>
    </source>
</evidence>
<dbReference type="PANTHER" id="PTHR10454">
    <property type="entry name" value="CASPASE"/>
    <property type="match status" value="1"/>
</dbReference>
<dbReference type="PRINTS" id="PR00376">
    <property type="entry name" value="IL1BCENZYME"/>
</dbReference>
<dbReference type="GO" id="GO:0005737">
    <property type="term" value="C:cytoplasm"/>
    <property type="evidence" value="ECO:0007669"/>
    <property type="project" value="TreeGrafter"/>
</dbReference>
<name>A0A210R6I0_MIZYE</name>
<dbReference type="InterPro" id="IPR011600">
    <property type="entry name" value="Pept_C14_caspase"/>
</dbReference>
<dbReference type="Proteomes" id="UP000242188">
    <property type="component" value="Unassembled WGS sequence"/>
</dbReference>
<dbReference type="InterPro" id="IPR002398">
    <property type="entry name" value="Pept_C14"/>
</dbReference>
<keyword evidence="3" id="KW-0053">Apoptosis</keyword>
<feature type="active site" evidence="7">
    <location>
        <position position="143"/>
    </location>
</feature>
<evidence type="ECO:0000259" key="10">
    <source>
        <dbReference type="PROSITE" id="PS50207"/>
    </source>
</evidence>
<evidence type="ECO:0000313" key="12">
    <source>
        <dbReference type="EMBL" id="OWF56528.1"/>
    </source>
</evidence>
<dbReference type="PROSITE" id="PS01121">
    <property type="entry name" value="CASPASE_HIS"/>
    <property type="match status" value="1"/>
</dbReference>
<dbReference type="Pfam" id="PF00656">
    <property type="entry name" value="Peptidase_C14"/>
    <property type="match status" value="1"/>
</dbReference>
<dbReference type="SUPFAM" id="SSF52129">
    <property type="entry name" value="Caspase-like"/>
    <property type="match status" value="1"/>
</dbReference>
<dbReference type="InterPro" id="IPR029030">
    <property type="entry name" value="Caspase-like_dom_sf"/>
</dbReference>
<dbReference type="EMBL" id="NEDP02000179">
    <property type="protein sequence ID" value="OWF56528.1"/>
    <property type="molecule type" value="Genomic_DNA"/>
</dbReference>
<evidence type="ECO:0000256" key="5">
    <source>
        <dbReference type="ARBA" id="ARBA00022807"/>
    </source>
</evidence>
<evidence type="ECO:0000259" key="11">
    <source>
        <dbReference type="PROSITE" id="PS50208"/>
    </source>
</evidence>
<dbReference type="AlphaFoldDB" id="A0A210R6I0"/>
<dbReference type="GO" id="GO:0006508">
    <property type="term" value="P:proteolysis"/>
    <property type="evidence" value="ECO:0007669"/>
    <property type="project" value="UniProtKB-KW"/>
</dbReference>
<dbReference type="PIRSF" id="PIRSF038001">
    <property type="entry name" value="Caspase_ICE"/>
    <property type="match status" value="1"/>
</dbReference>
<comment type="caution">
    <text evidence="12">The sequence shown here is derived from an EMBL/GenBank/DDBJ whole genome shotgun (WGS) entry which is preliminary data.</text>
</comment>
<dbReference type="OrthoDB" id="6116485at2759"/>
<reference evidence="12 13" key="1">
    <citation type="journal article" date="2017" name="Nat. Ecol. Evol.">
        <title>Scallop genome provides insights into evolution of bilaterian karyotype and development.</title>
        <authorList>
            <person name="Wang S."/>
            <person name="Zhang J."/>
            <person name="Jiao W."/>
            <person name="Li J."/>
            <person name="Xun X."/>
            <person name="Sun Y."/>
            <person name="Guo X."/>
            <person name="Huan P."/>
            <person name="Dong B."/>
            <person name="Zhang L."/>
            <person name="Hu X."/>
            <person name="Sun X."/>
            <person name="Wang J."/>
            <person name="Zhao C."/>
            <person name="Wang Y."/>
            <person name="Wang D."/>
            <person name="Huang X."/>
            <person name="Wang R."/>
            <person name="Lv J."/>
            <person name="Li Y."/>
            <person name="Zhang Z."/>
            <person name="Liu B."/>
            <person name="Lu W."/>
            <person name="Hui Y."/>
            <person name="Liang J."/>
            <person name="Zhou Z."/>
            <person name="Hou R."/>
            <person name="Li X."/>
            <person name="Liu Y."/>
            <person name="Li H."/>
            <person name="Ning X."/>
            <person name="Lin Y."/>
            <person name="Zhao L."/>
            <person name="Xing Q."/>
            <person name="Dou J."/>
            <person name="Li Y."/>
            <person name="Mao J."/>
            <person name="Guo H."/>
            <person name="Dou H."/>
            <person name="Li T."/>
            <person name="Mu C."/>
            <person name="Jiang W."/>
            <person name="Fu Q."/>
            <person name="Fu X."/>
            <person name="Miao Y."/>
            <person name="Liu J."/>
            <person name="Yu Q."/>
            <person name="Li R."/>
            <person name="Liao H."/>
            <person name="Li X."/>
            <person name="Kong Y."/>
            <person name="Jiang Z."/>
            <person name="Chourrout D."/>
            <person name="Li R."/>
            <person name="Bao Z."/>
        </authorList>
    </citation>
    <scope>NUCLEOTIDE SEQUENCE [LARGE SCALE GENOMIC DNA]</scope>
    <source>
        <strain evidence="12 13">PY_sf001</strain>
    </source>
</reference>
<evidence type="ECO:0000256" key="3">
    <source>
        <dbReference type="ARBA" id="ARBA00022703"/>
    </source>
</evidence>
<dbReference type="GO" id="GO:0006915">
    <property type="term" value="P:apoptotic process"/>
    <property type="evidence" value="ECO:0007669"/>
    <property type="project" value="UniProtKB-KW"/>
</dbReference>
<feature type="region of interest" description="Disordered" evidence="9">
    <location>
        <begin position="1"/>
        <end position="25"/>
    </location>
</feature>
<feature type="active site" evidence="7">
    <location>
        <position position="185"/>
    </location>
</feature>
<dbReference type="SMR" id="A0A210R6I0"/>
<dbReference type="InterPro" id="IPR002138">
    <property type="entry name" value="Pept_C14_p10"/>
</dbReference>
<dbReference type="SMART" id="SM00115">
    <property type="entry name" value="CASc"/>
    <property type="match status" value="1"/>
</dbReference>
<dbReference type="PROSITE" id="PS50207">
    <property type="entry name" value="CASPASE_P10"/>
    <property type="match status" value="1"/>
</dbReference>
<evidence type="ECO:0000256" key="8">
    <source>
        <dbReference type="RuleBase" id="RU003971"/>
    </source>
</evidence>
<dbReference type="GO" id="GO:0004197">
    <property type="term" value="F:cysteine-type endopeptidase activity"/>
    <property type="evidence" value="ECO:0007669"/>
    <property type="project" value="InterPro"/>
</dbReference>
<feature type="domain" description="Caspase family p10" evidence="10">
    <location>
        <begin position="212"/>
        <end position="307"/>
    </location>
</feature>
<organism evidence="12 13">
    <name type="scientific">Mizuhopecten yessoensis</name>
    <name type="common">Japanese scallop</name>
    <name type="synonym">Patinopecten yessoensis</name>
    <dbReference type="NCBI Taxonomy" id="6573"/>
    <lineage>
        <taxon>Eukaryota</taxon>
        <taxon>Metazoa</taxon>
        <taxon>Spiralia</taxon>
        <taxon>Lophotrochozoa</taxon>
        <taxon>Mollusca</taxon>
        <taxon>Bivalvia</taxon>
        <taxon>Autobranchia</taxon>
        <taxon>Pteriomorphia</taxon>
        <taxon>Pectinida</taxon>
        <taxon>Pectinoidea</taxon>
        <taxon>Pectinidae</taxon>
        <taxon>Mizuhopecten</taxon>
    </lineage>
</organism>
<dbReference type="FunFam" id="3.40.50.1460:FF:000001">
    <property type="entry name" value="Caspase-3 preproprotein"/>
    <property type="match status" value="1"/>
</dbReference>
<dbReference type="PROSITE" id="PS50208">
    <property type="entry name" value="CASPASE_P20"/>
    <property type="match status" value="1"/>
</dbReference>
<dbReference type="InterPro" id="IPR001309">
    <property type="entry name" value="Pept_C14_p20"/>
</dbReference>
<protein>
    <submittedName>
        <fullName evidence="12">Caspase-3</fullName>
    </submittedName>
</protein>
<dbReference type="Gene3D" id="3.40.50.1460">
    <property type="match status" value="1"/>
</dbReference>
<keyword evidence="13" id="KW-1185">Reference proteome</keyword>
<evidence type="ECO:0000256" key="4">
    <source>
        <dbReference type="ARBA" id="ARBA00022801"/>
    </source>
</evidence>
<evidence type="ECO:0000256" key="7">
    <source>
        <dbReference type="PIRSR" id="PIRSR038001-1"/>
    </source>
</evidence>
<dbReference type="CDD" id="cd00032">
    <property type="entry name" value="CASc"/>
    <property type="match status" value="1"/>
</dbReference>
<keyword evidence="2" id="KW-0645">Protease</keyword>
<keyword evidence="4" id="KW-0378">Hydrolase</keyword>
<comment type="similarity">
    <text evidence="1 8">Belongs to the peptidase C14A family.</text>
</comment>
<evidence type="ECO:0000256" key="1">
    <source>
        <dbReference type="ARBA" id="ARBA00010134"/>
    </source>
</evidence>
<gene>
    <name evidence="12" type="ORF">KP79_PYT05346</name>
</gene>
<evidence type="ECO:0000313" key="13">
    <source>
        <dbReference type="Proteomes" id="UP000242188"/>
    </source>
</evidence>
<dbReference type="GO" id="GO:0043525">
    <property type="term" value="P:positive regulation of neuron apoptotic process"/>
    <property type="evidence" value="ECO:0007669"/>
    <property type="project" value="TreeGrafter"/>
</dbReference>
<accession>A0A210R6I0</accession>
<dbReference type="PANTHER" id="PTHR10454:SF232">
    <property type="entry name" value="AT03047P-RELATED"/>
    <property type="match status" value="1"/>
</dbReference>
<proteinExistence type="inferred from homology"/>
<sequence>MGDKGDMKKDVHDANPNPVSDTDARYGQGFGGISSKVQGRKPVQRTAIITEAELNSSRYKMDHGSRGKALIINNKEFKGNMGLGDRKGTDVDAAVMYQRLQELDFDVTLEHNLSADKIQQILLNLSLEDHNDCDCLFVVVLSHGEEGVVFGTEGSVEVKKLFEPFKGNRCPSLAGKPKIFAIQACRGCQFDDGMDVTVADAEGMMEIDQTVRTQSIPAEADFLVAYSVVPGFYSWRNSTNGSWFIQALSVALQDKKLKDLDFLRLLTVVNRKVAYQFQSQTSDPRMALKKQIPCITSMLTKEIYFTPK</sequence>
<dbReference type="InterPro" id="IPR016129">
    <property type="entry name" value="Caspase_his_AS"/>
</dbReference>
<feature type="domain" description="Caspase family p20" evidence="11">
    <location>
        <begin position="65"/>
        <end position="189"/>
    </location>
</feature>
<keyword evidence="5" id="KW-0788">Thiol protease</keyword>